<dbReference type="InterPro" id="IPR018062">
    <property type="entry name" value="HTH_AraC-typ_CS"/>
</dbReference>
<comment type="caution">
    <text evidence="5">The sequence shown here is derived from an EMBL/GenBank/DDBJ whole genome shotgun (WGS) entry which is preliminary data.</text>
</comment>
<name>A0A328U2H7_9BACL</name>
<evidence type="ECO:0000256" key="2">
    <source>
        <dbReference type="ARBA" id="ARBA00023125"/>
    </source>
</evidence>
<dbReference type="Pfam" id="PF12833">
    <property type="entry name" value="HTH_18"/>
    <property type="match status" value="1"/>
</dbReference>
<dbReference type="AlphaFoldDB" id="A0A328U2H7"/>
<dbReference type="InterPro" id="IPR020449">
    <property type="entry name" value="Tscrpt_reg_AraC-type_HTH"/>
</dbReference>
<dbReference type="SUPFAM" id="SSF51182">
    <property type="entry name" value="RmlC-like cupins"/>
    <property type="match status" value="1"/>
</dbReference>
<dbReference type="Proteomes" id="UP000249260">
    <property type="component" value="Unassembled WGS sequence"/>
</dbReference>
<dbReference type="Pfam" id="PF07883">
    <property type="entry name" value="Cupin_2"/>
    <property type="match status" value="1"/>
</dbReference>
<sequence length="293" mass="34023">MGKFGSASMRWVYRLDDRNGEINGIPELLQLGCQKLAEAYPITFHSHDQGYEFVYVVNGIITWEIDGEYYPVNAGQWFYTRPGELHRARFDHLEPCRIWWFVLKDPSGESDWLRLDRDELAFIADRLEQLPRIFRAGPRASEQFARLKSTLENDMPNKELFARHQVLDILLGMLQQPAAKPVDPDLKQSIATVIEEFARNPEARFSIEQMALSVGVSVSHFYKLFYELYGQAPVAYMERIRMEHACALLRTDRLITDIAMELGFKTSQHFTTVFKKLTGSSPSEWRKHVRDSK</sequence>
<dbReference type="PANTHER" id="PTHR46796">
    <property type="entry name" value="HTH-TYPE TRANSCRIPTIONAL ACTIVATOR RHAS-RELATED"/>
    <property type="match status" value="1"/>
</dbReference>
<feature type="domain" description="HTH araC/xylS-type" evidence="4">
    <location>
        <begin position="188"/>
        <end position="288"/>
    </location>
</feature>
<dbReference type="EMBL" id="QLUW01000001">
    <property type="protein sequence ID" value="RAP76998.1"/>
    <property type="molecule type" value="Genomic_DNA"/>
</dbReference>
<evidence type="ECO:0000259" key="4">
    <source>
        <dbReference type="PROSITE" id="PS01124"/>
    </source>
</evidence>
<proteinExistence type="predicted"/>
<gene>
    <name evidence="5" type="ORF">DL346_00375</name>
</gene>
<dbReference type="InterPro" id="IPR013096">
    <property type="entry name" value="Cupin_2"/>
</dbReference>
<dbReference type="SMART" id="SM00342">
    <property type="entry name" value="HTH_ARAC"/>
    <property type="match status" value="1"/>
</dbReference>
<dbReference type="GO" id="GO:0043565">
    <property type="term" value="F:sequence-specific DNA binding"/>
    <property type="evidence" value="ECO:0007669"/>
    <property type="project" value="InterPro"/>
</dbReference>
<dbReference type="RefSeq" id="WP_112879996.1">
    <property type="nucleotide sequence ID" value="NZ_QLUW01000001.1"/>
</dbReference>
<dbReference type="Gene3D" id="1.10.10.60">
    <property type="entry name" value="Homeodomain-like"/>
    <property type="match status" value="2"/>
</dbReference>
<dbReference type="PRINTS" id="PR00032">
    <property type="entry name" value="HTHARAC"/>
</dbReference>
<dbReference type="InterPro" id="IPR011051">
    <property type="entry name" value="RmlC_Cupin_sf"/>
</dbReference>
<keyword evidence="1" id="KW-0805">Transcription regulation</keyword>
<dbReference type="PANTHER" id="PTHR46796:SF7">
    <property type="entry name" value="ARAC FAMILY TRANSCRIPTIONAL REGULATOR"/>
    <property type="match status" value="1"/>
</dbReference>
<dbReference type="PROSITE" id="PS01124">
    <property type="entry name" value="HTH_ARAC_FAMILY_2"/>
    <property type="match status" value="1"/>
</dbReference>
<protein>
    <recommendedName>
        <fullName evidence="4">HTH araC/xylS-type domain-containing protein</fullName>
    </recommendedName>
</protein>
<evidence type="ECO:0000313" key="5">
    <source>
        <dbReference type="EMBL" id="RAP76998.1"/>
    </source>
</evidence>
<dbReference type="InterPro" id="IPR050204">
    <property type="entry name" value="AraC_XylS_family_regulators"/>
</dbReference>
<dbReference type="Gene3D" id="2.60.120.10">
    <property type="entry name" value="Jelly Rolls"/>
    <property type="match status" value="1"/>
</dbReference>
<dbReference type="InterPro" id="IPR009057">
    <property type="entry name" value="Homeodomain-like_sf"/>
</dbReference>
<dbReference type="PROSITE" id="PS00041">
    <property type="entry name" value="HTH_ARAC_FAMILY_1"/>
    <property type="match status" value="1"/>
</dbReference>
<organism evidence="5 6">
    <name type="scientific">Paenibacillus montanisoli</name>
    <dbReference type="NCBI Taxonomy" id="2081970"/>
    <lineage>
        <taxon>Bacteria</taxon>
        <taxon>Bacillati</taxon>
        <taxon>Bacillota</taxon>
        <taxon>Bacilli</taxon>
        <taxon>Bacillales</taxon>
        <taxon>Paenibacillaceae</taxon>
        <taxon>Paenibacillus</taxon>
    </lineage>
</organism>
<evidence type="ECO:0000256" key="1">
    <source>
        <dbReference type="ARBA" id="ARBA00023015"/>
    </source>
</evidence>
<keyword evidence="6" id="KW-1185">Reference proteome</keyword>
<dbReference type="SUPFAM" id="SSF46689">
    <property type="entry name" value="Homeodomain-like"/>
    <property type="match status" value="1"/>
</dbReference>
<dbReference type="InterPro" id="IPR018060">
    <property type="entry name" value="HTH_AraC"/>
</dbReference>
<accession>A0A328U2H7</accession>
<reference evidence="5 6" key="1">
    <citation type="submission" date="2018-06" db="EMBL/GenBank/DDBJ databases">
        <title>Paenibacillus montanisoli sp. nov., isolated from mountain area soil.</title>
        <authorList>
            <person name="Wu M."/>
        </authorList>
    </citation>
    <scope>NUCLEOTIDE SEQUENCE [LARGE SCALE GENOMIC DNA]</scope>
    <source>
        <strain evidence="5 6">RA17</strain>
    </source>
</reference>
<dbReference type="InterPro" id="IPR014710">
    <property type="entry name" value="RmlC-like_jellyroll"/>
</dbReference>
<dbReference type="CDD" id="cd02208">
    <property type="entry name" value="cupin_RmlC-like"/>
    <property type="match status" value="1"/>
</dbReference>
<evidence type="ECO:0000256" key="3">
    <source>
        <dbReference type="ARBA" id="ARBA00023163"/>
    </source>
</evidence>
<dbReference type="OrthoDB" id="337756at2"/>
<keyword evidence="3" id="KW-0804">Transcription</keyword>
<dbReference type="GO" id="GO:0003700">
    <property type="term" value="F:DNA-binding transcription factor activity"/>
    <property type="evidence" value="ECO:0007669"/>
    <property type="project" value="InterPro"/>
</dbReference>
<evidence type="ECO:0000313" key="6">
    <source>
        <dbReference type="Proteomes" id="UP000249260"/>
    </source>
</evidence>
<keyword evidence="2" id="KW-0238">DNA-binding</keyword>